<protein>
    <submittedName>
        <fullName evidence="5">NitT/TauT family transport system ATP-binding protein</fullName>
    </submittedName>
</protein>
<reference evidence="5 6" key="1">
    <citation type="submission" date="2020-08" db="EMBL/GenBank/DDBJ databases">
        <title>Genomic Encyclopedia of Type Strains, Phase IV (KMG-IV): sequencing the most valuable type-strain genomes for metagenomic binning, comparative biology and taxonomic classification.</title>
        <authorList>
            <person name="Goeker M."/>
        </authorList>
    </citation>
    <scope>NUCLEOTIDE SEQUENCE [LARGE SCALE GENOMIC DNA]</scope>
    <source>
        <strain evidence="5 6">DSM 106146</strain>
    </source>
</reference>
<dbReference type="Proteomes" id="UP000543642">
    <property type="component" value="Unassembled WGS sequence"/>
</dbReference>
<keyword evidence="3 5" id="KW-0067">ATP-binding</keyword>
<dbReference type="EMBL" id="JACHFW010000001">
    <property type="protein sequence ID" value="MBB5262911.1"/>
    <property type="molecule type" value="Genomic_DNA"/>
</dbReference>
<dbReference type="PROSITE" id="PS00211">
    <property type="entry name" value="ABC_TRANSPORTER_1"/>
    <property type="match status" value="1"/>
</dbReference>
<comment type="caution">
    <text evidence="5">The sequence shown here is derived from an EMBL/GenBank/DDBJ whole genome shotgun (WGS) entry which is preliminary data.</text>
</comment>
<dbReference type="Pfam" id="PF00005">
    <property type="entry name" value="ABC_tran"/>
    <property type="match status" value="1"/>
</dbReference>
<evidence type="ECO:0000313" key="6">
    <source>
        <dbReference type="Proteomes" id="UP000543642"/>
    </source>
</evidence>
<dbReference type="InterPro" id="IPR050166">
    <property type="entry name" value="ABC_transporter_ATP-bind"/>
</dbReference>
<evidence type="ECO:0000256" key="3">
    <source>
        <dbReference type="ARBA" id="ARBA00022840"/>
    </source>
</evidence>
<accession>A0A7W8H6Q8</accession>
<organism evidence="5 6">
    <name type="scientific">Catenibacillus scindens</name>
    <dbReference type="NCBI Taxonomy" id="673271"/>
    <lineage>
        <taxon>Bacteria</taxon>
        <taxon>Bacillati</taxon>
        <taxon>Bacillota</taxon>
        <taxon>Clostridia</taxon>
        <taxon>Lachnospirales</taxon>
        <taxon>Lachnospiraceae</taxon>
        <taxon>Catenibacillus</taxon>
    </lineage>
</organism>
<name>A0A7W8H6Q8_9FIRM</name>
<proteinExistence type="predicted"/>
<dbReference type="PROSITE" id="PS50893">
    <property type="entry name" value="ABC_TRANSPORTER_2"/>
    <property type="match status" value="1"/>
</dbReference>
<dbReference type="RefSeq" id="WP_183770067.1">
    <property type="nucleotide sequence ID" value="NZ_CAWVEG010000061.1"/>
</dbReference>
<dbReference type="GO" id="GO:0016887">
    <property type="term" value="F:ATP hydrolysis activity"/>
    <property type="evidence" value="ECO:0007669"/>
    <property type="project" value="InterPro"/>
</dbReference>
<evidence type="ECO:0000313" key="5">
    <source>
        <dbReference type="EMBL" id="MBB5262911.1"/>
    </source>
</evidence>
<dbReference type="PANTHER" id="PTHR42788:SF21">
    <property type="entry name" value="ABC TRANSPORTER ATP-BINDING PROTEIN"/>
    <property type="match status" value="1"/>
</dbReference>
<dbReference type="InterPro" id="IPR017871">
    <property type="entry name" value="ABC_transporter-like_CS"/>
</dbReference>
<keyword evidence="6" id="KW-1185">Reference proteome</keyword>
<keyword evidence="2" id="KW-0547">Nucleotide-binding</keyword>
<dbReference type="SUPFAM" id="SSF52540">
    <property type="entry name" value="P-loop containing nucleoside triphosphate hydrolases"/>
    <property type="match status" value="1"/>
</dbReference>
<dbReference type="CDD" id="cd03293">
    <property type="entry name" value="ABC_NrtD_SsuB_transporters"/>
    <property type="match status" value="1"/>
</dbReference>
<dbReference type="Gene3D" id="3.40.50.300">
    <property type="entry name" value="P-loop containing nucleotide triphosphate hydrolases"/>
    <property type="match status" value="1"/>
</dbReference>
<gene>
    <name evidence="5" type="ORF">HNP82_000005</name>
</gene>
<keyword evidence="1" id="KW-0813">Transport</keyword>
<evidence type="ECO:0000259" key="4">
    <source>
        <dbReference type="PROSITE" id="PS50893"/>
    </source>
</evidence>
<dbReference type="InterPro" id="IPR003593">
    <property type="entry name" value="AAA+_ATPase"/>
</dbReference>
<dbReference type="AlphaFoldDB" id="A0A7W8H6Q8"/>
<feature type="domain" description="ABC transporter" evidence="4">
    <location>
        <begin position="7"/>
        <end position="236"/>
    </location>
</feature>
<sequence>MKKILEIRSLDFSYHTLTGETKAVENISFDVYENEFLGIIGPSGSGKSTILSLIFGLLTPTSGEIIMADLTDASDKTPIGYMLQKDHLFEWRSIYKNITLGLEIHHQLTDEKKKLIDQMLREYDLENFKNARPSQLSGGMRQRAALIRTLALQPEMLLLDEPFSALDSQTRLSVSEDIYQILRKEHKSAILVTHDISEAISFCDRVLVLTKRPGTVKKIVPIRLSVAEKTPLKARSAPEFREYFNMLWEELHDEN</sequence>
<dbReference type="PANTHER" id="PTHR42788">
    <property type="entry name" value="TAURINE IMPORT ATP-BINDING PROTEIN-RELATED"/>
    <property type="match status" value="1"/>
</dbReference>
<dbReference type="InterPro" id="IPR027417">
    <property type="entry name" value="P-loop_NTPase"/>
</dbReference>
<dbReference type="SMART" id="SM00382">
    <property type="entry name" value="AAA"/>
    <property type="match status" value="1"/>
</dbReference>
<dbReference type="InterPro" id="IPR003439">
    <property type="entry name" value="ABC_transporter-like_ATP-bd"/>
</dbReference>
<dbReference type="GO" id="GO:0005524">
    <property type="term" value="F:ATP binding"/>
    <property type="evidence" value="ECO:0007669"/>
    <property type="project" value="UniProtKB-KW"/>
</dbReference>
<evidence type="ECO:0000256" key="1">
    <source>
        <dbReference type="ARBA" id="ARBA00022448"/>
    </source>
</evidence>
<evidence type="ECO:0000256" key="2">
    <source>
        <dbReference type="ARBA" id="ARBA00022741"/>
    </source>
</evidence>